<proteinExistence type="predicted"/>
<evidence type="ECO:0000259" key="1">
    <source>
        <dbReference type="PROSITE" id="PS51186"/>
    </source>
</evidence>
<dbReference type="PROSITE" id="PS51186">
    <property type="entry name" value="GNAT"/>
    <property type="match status" value="1"/>
</dbReference>
<dbReference type="Pfam" id="PF13302">
    <property type="entry name" value="Acetyltransf_3"/>
    <property type="match status" value="1"/>
</dbReference>
<dbReference type="PANTHER" id="PTHR43415">
    <property type="entry name" value="SPERMIDINE N(1)-ACETYLTRANSFERASE"/>
    <property type="match status" value="1"/>
</dbReference>
<gene>
    <name evidence="2" type="ORF">FHS44_000847</name>
</gene>
<evidence type="ECO:0000313" key="3">
    <source>
        <dbReference type="Proteomes" id="UP000552644"/>
    </source>
</evidence>
<dbReference type="SUPFAM" id="SSF55729">
    <property type="entry name" value="Acyl-CoA N-acyltransferases (Nat)"/>
    <property type="match status" value="1"/>
</dbReference>
<dbReference type="EMBL" id="JACHJP010000001">
    <property type="protein sequence ID" value="MBB4913775.1"/>
    <property type="molecule type" value="Genomic_DNA"/>
</dbReference>
<dbReference type="InterPro" id="IPR016181">
    <property type="entry name" value="Acyl_CoA_acyltransferase"/>
</dbReference>
<evidence type="ECO:0000313" key="2">
    <source>
        <dbReference type="EMBL" id="MBB4913775.1"/>
    </source>
</evidence>
<keyword evidence="2" id="KW-0808">Transferase</keyword>
<accession>A0A7W7QHN8</accession>
<dbReference type="AlphaFoldDB" id="A0A7W7QHN8"/>
<keyword evidence="3" id="KW-1185">Reference proteome</keyword>
<dbReference type="GO" id="GO:0016747">
    <property type="term" value="F:acyltransferase activity, transferring groups other than amino-acyl groups"/>
    <property type="evidence" value="ECO:0007669"/>
    <property type="project" value="InterPro"/>
</dbReference>
<dbReference type="RefSeq" id="WP_312863522.1">
    <property type="nucleotide sequence ID" value="NZ_JACHJP010000001.1"/>
</dbReference>
<comment type="caution">
    <text evidence="2">The sequence shown here is derived from an EMBL/GenBank/DDBJ whole genome shotgun (WGS) entry which is preliminary data.</text>
</comment>
<dbReference type="PANTHER" id="PTHR43415:SF3">
    <property type="entry name" value="GNAT-FAMILY ACETYLTRANSFERASE"/>
    <property type="match status" value="1"/>
</dbReference>
<dbReference type="Proteomes" id="UP000552644">
    <property type="component" value="Unassembled WGS sequence"/>
</dbReference>
<organism evidence="2 3">
    <name type="scientific">Streptosporangium saharense</name>
    <dbReference type="NCBI Taxonomy" id="1706840"/>
    <lineage>
        <taxon>Bacteria</taxon>
        <taxon>Bacillati</taxon>
        <taxon>Actinomycetota</taxon>
        <taxon>Actinomycetes</taxon>
        <taxon>Streptosporangiales</taxon>
        <taxon>Streptosporangiaceae</taxon>
        <taxon>Streptosporangium</taxon>
    </lineage>
</organism>
<feature type="domain" description="N-acetyltransferase" evidence="1">
    <location>
        <begin position="15"/>
        <end position="178"/>
    </location>
</feature>
<protein>
    <submittedName>
        <fullName evidence="2">RimJ/RimL family protein N-acetyltransferase</fullName>
    </submittedName>
</protein>
<name>A0A7W7QHN8_9ACTN</name>
<dbReference type="InterPro" id="IPR000182">
    <property type="entry name" value="GNAT_dom"/>
</dbReference>
<sequence length="185" mass="20656">MTLFAKKPVLYGSRVTLRPVGPEHAEGLWTLINDPETARLTGSHGVVDRAAIALWCHTRADQDDRLDLAICAADDDAYVGEVVLNDLDAHNLSCNLRIALSGPEVYGRGYGSEAIRLMLHHAFTTTDLHRIELEVFTFNERAAHVYRKAGFVEEGVRRDALLWEGRWHDAVVMSVLAPEWLAARV</sequence>
<dbReference type="Gene3D" id="3.40.630.30">
    <property type="match status" value="1"/>
</dbReference>
<reference evidence="2 3" key="1">
    <citation type="submission" date="2020-08" db="EMBL/GenBank/DDBJ databases">
        <title>Genomic Encyclopedia of Type Strains, Phase III (KMG-III): the genomes of soil and plant-associated and newly described type strains.</title>
        <authorList>
            <person name="Whitman W."/>
        </authorList>
    </citation>
    <scope>NUCLEOTIDE SEQUENCE [LARGE SCALE GENOMIC DNA]</scope>
    <source>
        <strain evidence="2 3">CECT 8840</strain>
    </source>
</reference>